<dbReference type="Proteomes" id="UP000199409">
    <property type="component" value="Unassembled WGS sequence"/>
</dbReference>
<feature type="transmembrane region" description="Helical" evidence="8">
    <location>
        <begin position="210"/>
        <end position="230"/>
    </location>
</feature>
<evidence type="ECO:0000259" key="9">
    <source>
        <dbReference type="Pfam" id="PF00892"/>
    </source>
</evidence>
<sequence>MDNDQFNFDLLGYFSGCWCYIRVPTAYDILRVTMNQQLSGILFGLAAFTTWGFLPVYWKQLHDVVPFEIICHRIVWSCLFLCLIISFQHRWSEVRQIASNSANLKKLCGSGLLIGLNWFIYIWAVNTEHVIETSLGYYITPMVNILLGFLLLGEKFNRLQLMSILCALAGVSYSLLAYGDLPLFALTLAFTFAFYGYARKKIQVAPIPGLLIETCVLLIPALAYICYRQIFFGSLFFVDLNITLWLVGAGVATSLPLLWFAAAARKLKLSTVGILQYLAPTIAFTLGVFVYREPFDWHSGITFTLIWLGVFIYCADSIVRTYRF</sequence>
<evidence type="ECO:0000256" key="1">
    <source>
        <dbReference type="ARBA" id="ARBA00004651"/>
    </source>
</evidence>
<feature type="transmembrane region" description="Helical" evidence="8">
    <location>
        <begin position="297"/>
        <end position="315"/>
    </location>
</feature>
<name>A0A1H3XED4_9BACT</name>
<dbReference type="InterPro" id="IPR037185">
    <property type="entry name" value="EmrE-like"/>
</dbReference>
<feature type="domain" description="EamA" evidence="9">
    <location>
        <begin position="183"/>
        <end position="312"/>
    </location>
</feature>
<dbReference type="AlphaFoldDB" id="A0A1H3XED4"/>
<feature type="transmembrane region" description="Helical" evidence="8">
    <location>
        <begin position="107"/>
        <end position="123"/>
    </location>
</feature>
<keyword evidence="6 8" id="KW-1133">Transmembrane helix</keyword>
<feature type="transmembrane region" description="Helical" evidence="8">
    <location>
        <begin position="242"/>
        <end position="262"/>
    </location>
</feature>
<comment type="subcellular location">
    <subcellularLocation>
        <location evidence="1">Cell membrane</location>
        <topology evidence="1">Multi-pass membrane protein</topology>
    </subcellularLocation>
</comment>
<evidence type="ECO:0000256" key="3">
    <source>
        <dbReference type="ARBA" id="ARBA00022448"/>
    </source>
</evidence>
<comment type="similarity">
    <text evidence="2">Belongs to the EamA transporter family.</text>
</comment>
<dbReference type="GO" id="GO:0005886">
    <property type="term" value="C:plasma membrane"/>
    <property type="evidence" value="ECO:0007669"/>
    <property type="project" value="UniProtKB-SubCell"/>
</dbReference>
<dbReference type="PANTHER" id="PTHR22911">
    <property type="entry name" value="ACYL-MALONYL CONDENSING ENZYME-RELATED"/>
    <property type="match status" value="1"/>
</dbReference>
<evidence type="ECO:0000313" key="10">
    <source>
        <dbReference type="EMBL" id="SDZ97775.1"/>
    </source>
</evidence>
<reference evidence="10 11" key="1">
    <citation type="submission" date="2016-10" db="EMBL/GenBank/DDBJ databases">
        <authorList>
            <person name="de Groot N.N."/>
        </authorList>
    </citation>
    <scope>NUCLEOTIDE SEQUENCE [LARGE SCALE GENOMIC DNA]</scope>
    <source>
        <strain evidence="10 11">DSM 7343</strain>
    </source>
</reference>
<organism evidence="10 11">
    <name type="scientific">Desulfuromusa kysingii</name>
    <dbReference type="NCBI Taxonomy" id="37625"/>
    <lineage>
        <taxon>Bacteria</taxon>
        <taxon>Pseudomonadati</taxon>
        <taxon>Thermodesulfobacteriota</taxon>
        <taxon>Desulfuromonadia</taxon>
        <taxon>Desulfuromonadales</taxon>
        <taxon>Geopsychrobacteraceae</taxon>
        <taxon>Desulfuromusa</taxon>
    </lineage>
</organism>
<feature type="domain" description="EamA" evidence="9">
    <location>
        <begin position="39"/>
        <end position="173"/>
    </location>
</feature>
<gene>
    <name evidence="10" type="ORF">SAMN05660420_00939</name>
</gene>
<accession>A0A1H3XED4</accession>
<feature type="transmembrane region" description="Helical" evidence="8">
    <location>
        <begin position="274"/>
        <end position="291"/>
    </location>
</feature>
<dbReference type="EMBL" id="FNQN01000002">
    <property type="protein sequence ID" value="SDZ97775.1"/>
    <property type="molecule type" value="Genomic_DNA"/>
</dbReference>
<evidence type="ECO:0000256" key="6">
    <source>
        <dbReference type="ARBA" id="ARBA00022989"/>
    </source>
</evidence>
<feature type="transmembrane region" description="Helical" evidence="8">
    <location>
        <begin position="159"/>
        <end position="175"/>
    </location>
</feature>
<evidence type="ECO:0000256" key="4">
    <source>
        <dbReference type="ARBA" id="ARBA00022475"/>
    </source>
</evidence>
<protein>
    <submittedName>
        <fullName evidence="10">Chloramphenicol-sensitive protein RarD</fullName>
    </submittedName>
</protein>
<dbReference type="SUPFAM" id="SSF103481">
    <property type="entry name" value="Multidrug resistance efflux transporter EmrE"/>
    <property type="match status" value="2"/>
</dbReference>
<evidence type="ECO:0000313" key="11">
    <source>
        <dbReference type="Proteomes" id="UP000199409"/>
    </source>
</evidence>
<keyword evidence="5 8" id="KW-0812">Transmembrane</keyword>
<dbReference type="InterPro" id="IPR004626">
    <property type="entry name" value="RarD"/>
</dbReference>
<feature type="transmembrane region" description="Helical" evidence="8">
    <location>
        <begin position="38"/>
        <end position="58"/>
    </location>
</feature>
<dbReference type="NCBIfam" id="TIGR00688">
    <property type="entry name" value="rarD"/>
    <property type="match status" value="1"/>
</dbReference>
<dbReference type="RefSeq" id="WP_217637435.1">
    <property type="nucleotide sequence ID" value="NZ_FNQN01000002.1"/>
</dbReference>
<evidence type="ECO:0000256" key="8">
    <source>
        <dbReference type="SAM" id="Phobius"/>
    </source>
</evidence>
<evidence type="ECO:0000256" key="5">
    <source>
        <dbReference type="ARBA" id="ARBA00022692"/>
    </source>
</evidence>
<feature type="transmembrane region" description="Helical" evidence="8">
    <location>
        <begin position="135"/>
        <end position="152"/>
    </location>
</feature>
<dbReference type="InterPro" id="IPR000620">
    <property type="entry name" value="EamA_dom"/>
</dbReference>
<keyword evidence="11" id="KW-1185">Reference proteome</keyword>
<dbReference type="PANTHER" id="PTHR22911:SF137">
    <property type="entry name" value="SOLUTE CARRIER FAMILY 35 MEMBER G2-RELATED"/>
    <property type="match status" value="1"/>
</dbReference>
<keyword evidence="3" id="KW-0813">Transport</keyword>
<keyword evidence="7 8" id="KW-0472">Membrane</keyword>
<keyword evidence="4" id="KW-1003">Cell membrane</keyword>
<feature type="transmembrane region" description="Helical" evidence="8">
    <location>
        <begin position="64"/>
        <end position="87"/>
    </location>
</feature>
<evidence type="ECO:0000256" key="2">
    <source>
        <dbReference type="ARBA" id="ARBA00007362"/>
    </source>
</evidence>
<proteinExistence type="inferred from homology"/>
<feature type="transmembrane region" description="Helical" evidence="8">
    <location>
        <begin position="181"/>
        <end position="198"/>
    </location>
</feature>
<dbReference type="Pfam" id="PF00892">
    <property type="entry name" value="EamA"/>
    <property type="match status" value="2"/>
</dbReference>
<evidence type="ECO:0000256" key="7">
    <source>
        <dbReference type="ARBA" id="ARBA00023136"/>
    </source>
</evidence>
<dbReference type="STRING" id="37625.SAMN05660420_00939"/>